<dbReference type="InterPro" id="IPR000560">
    <property type="entry name" value="His_Pase_clade-2"/>
</dbReference>
<dbReference type="SUPFAM" id="SSF53254">
    <property type="entry name" value="Phosphoglycerate mutase-like"/>
    <property type="match status" value="1"/>
</dbReference>
<dbReference type="GO" id="GO:0003993">
    <property type="term" value="F:acid phosphatase activity"/>
    <property type="evidence" value="ECO:0007669"/>
    <property type="project" value="TreeGrafter"/>
</dbReference>
<comment type="caution">
    <text evidence="3">The sequence shown here is derived from an EMBL/GenBank/DDBJ whole genome shotgun (WGS) entry which is preliminary data.</text>
</comment>
<name>A0AAD6IM89_PENCN</name>
<dbReference type="Proteomes" id="UP001219568">
    <property type="component" value="Unassembled WGS sequence"/>
</dbReference>
<dbReference type="PANTHER" id="PTHR20963:SF23">
    <property type="entry name" value="3-PHYTASE"/>
    <property type="match status" value="1"/>
</dbReference>
<dbReference type="InterPro" id="IPR029033">
    <property type="entry name" value="His_PPase_superfam"/>
</dbReference>
<keyword evidence="1" id="KW-0378">Hydrolase</keyword>
<accession>A0AAD6IM89</accession>
<keyword evidence="4" id="KW-1185">Reference proteome</keyword>
<evidence type="ECO:0000313" key="4">
    <source>
        <dbReference type="Proteomes" id="UP001219568"/>
    </source>
</evidence>
<evidence type="ECO:0000256" key="1">
    <source>
        <dbReference type="ARBA" id="ARBA00022801"/>
    </source>
</evidence>
<dbReference type="EMBL" id="JAQJZL010000002">
    <property type="protein sequence ID" value="KAJ6052853.1"/>
    <property type="molecule type" value="Genomic_DNA"/>
</dbReference>
<evidence type="ECO:0000313" key="3">
    <source>
        <dbReference type="EMBL" id="KAJ6052853.1"/>
    </source>
</evidence>
<organism evidence="3 4">
    <name type="scientific">Penicillium canescens</name>
    <dbReference type="NCBI Taxonomy" id="5083"/>
    <lineage>
        <taxon>Eukaryota</taxon>
        <taxon>Fungi</taxon>
        <taxon>Dikarya</taxon>
        <taxon>Ascomycota</taxon>
        <taxon>Pezizomycotina</taxon>
        <taxon>Eurotiomycetes</taxon>
        <taxon>Eurotiomycetidae</taxon>
        <taxon>Eurotiales</taxon>
        <taxon>Aspergillaceae</taxon>
        <taxon>Penicillium</taxon>
    </lineage>
</organism>
<dbReference type="Pfam" id="PF00328">
    <property type="entry name" value="His_Phos_2"/>
    <property type="match status" value="1"/>
</dbReference>
<protein>
    <submittedName>
        <fullName evidence="3">Uncharacterized protein</fullName>
    </submittedName>
</protein>
<dbReference type="AlphaFoldDB" id="A0AAD6IM89"/>
<dbReference type="GO" id="GO:0009277">
    <property type="term" value="C:fungal-type cell wall"/>
    <property type="evidence" value="ECO:0007669"/>
    <property type="project" value="TreeGrafter"/>
</dbReference>
<dbReference type="CDD" id="cd07061">
    <property type="entry name" value="HP_HAP_like"/>
    <property type="match status" value="1"/>
</dbReference>
<dbReference type="Gene3D" id="3.40.50.1240">
    <property type="entry name" value="Phosphoglycerate mutase-like"/>
    <property type="match status" value="1"/>
</dbReference>
<gene>
    <name evidence="3" type="ORF">N7460_003387</name>
</gene>
<keyword evidence="2" id="KW-0732">Signal</keyword>
<dbReference type="PANTHER" id="PTHR20963">
    <property type="entry name" value="MULTIPLE INOSITOL POLYPHOSPHATE PHOSPHATASE-RELATED"/>
    <property type="match status" value="1"/>
</dbReference>
<evidence type="ECO:0000256" key="2">
    <source>
        <dbReference type="SAM" id="SignalP"/>
    </source>
</evidence>
<feature type="chain" id="PRO_5042059847" evidence="2">
    <location>
        <begin position="19"/>
        <end position="509"/>
    </location>
</feature>
<reference evidence="3" key="1">
    <citation type="journal article" date="2023" name="IMA Fungus">
        <title>Comparative genomic study of the Penicillium genus elucidates a diverse pangenome and 15 lateral gene transfer events.</title>
        <authorList>
            <person name="Petersen C."/>
            <person name="Sorensen T."/>
            <person name="Nielsen M.R."/>
            <person name="Sondergaard T.E."/>
            <person name="Sorensen J.L."/>
            <person name="Fitzpatrick D.A."/>
            <person name="Frisvad J.C."/>
            <person name="Nielsen K.L."/>
        </authorList>
    </citation>
    <scope>NUCLEOTIDE SEQUENCE</scope>
    <source>
        <strain evidence="3">IBT 15450</strain>
    </source>
</reference>
<reference evidence="3" key="2">
    <citation type="submission" date="2023-01" db="EMBL/GenBank/DDBJ databases">
        <authorList>
            <person name="Petersen C."/>
        </authorList>
    </citation>
    <scope>NUCLEOTIDE SEQUENCE</scope>
    <source>
        <strain evidence="3">IBT 15450</strain>
    </source>
</reference>
<feature type="signal peptide" evidence="2">
    <location>
        <begin position="1"/>
        <end position="18"/>
    </location>
</feature>
<proteinExistence type="predicted"/>
<sequence length="509" mass="56199">MKTPFFLLLVGLITIVRSELLAPANDILFPSSETSNNPLQYAGGNSPYFAGQDALNLDQLQVDLTFMASRMRYQIGALSDKLLTSSGMAVIFRYPDTGSYNAWVAIHDKIQLAMNQTQFKARGSLEFISEWKPVLTNPSLQLAQESMTGWKEASDLGYQLRAKYPHFYQDGSPFYVWANQYKSPINSSRVIQTARAFIRGYLYEYADTYGTVVSVNSTGSNSAIGNSLGPSDSCPAFGSTISGGNNVTNWDATWVPKTVRRINSQLSGNLTFDETEVLFFPYMCAYESQITGQLSPWCGVFTENELRKYAYSQDLNYFYSVGPGSIGPAKVLFLPFLESLISLLEKGPGQIGIGRDGTNFKVPNLIMAFLNDNQIAEMTAAMGIFDSEGLLPDDHIPANHLYNVANFITMRGTVAFEVMDCEPESKSSSNETYIRILFNDAVYPIASCRSGPGSSCPLSEYASIIRKKLNGAGDFQAYCNITENIHPERVLGASFFSDMSLDFLTFVAP</sequence>